<evidence type="ECO:0008006" key="3">
    <source>
        <dbReference type="Google" id="ProtNLM"/>
    </source>
</evidence>
<keyword evidence="2" id="KW-1185">Reference proteome</keyword>
<dbReference type="STRING" id="1499966.U14_02473"/>
<evidence type="ECO:0000313" key="1">
    <source>
        <dbReference type="EMBL" id="GAK51230.1"/>
    </source>
</evidence>
<dbReference type="HOGENOM" id="CLU_2535754_0_0_0"/>
<reference evidence="1" key="1">
    <citation type="journal article" date="2015" name="PeerJ">
        <title>First genomic representation of candidate bacterial phylum KSB3 points to enhanced environmental sensing as a trigger of wastewater bulking.</title>
        <authorList>
            <person name="Sekiguchi Y."/>
            <person name="Ohashi A."/>
            <person name="Parks D.H."/>
            <person name="Yamauchi T."/>
            <person name="Tyson G.W."/>
            <person name="Hugenholtz P."/>
        </authorList>
    </citation>
    <scope>NUCLEOTIDE SEQUENCE [LARGE SCALE GENOMIC DNA]</scope>
</reference>
<proteinExistence type="predicted"/>
<gene>
    <name evidence="1" type="ORF">U14_02473</name>
</gene>
<protein>
    <recommendedName>
        <fullName evidence="3">DUF5615 domain-containing protein</fullName>
    </recommendedName>
</protein>
<sequence length="83" mass="9416">MNSLYLRIYTDEDAYETVARALRDRGYDAISTQEAGKLGHADEEQLAMFHTRPLYDTRATFPSSPPTNQLFCGRCVLASVENR</sequence>
<name>A0A081BLG4_9BACT</name>
<accession>A0A081BLG4</accession>
<evidence type="ECO:0000313" key="2">
    <source>
        <dbReference type="Proteomes" id="UP000030700"/>
    </source>
</evidence>
<dbReference type="Proteomes" id="UP000030700">
    <property type="component" value="Unassembled WGS sequence"/>
</dbReference>
<dbReference type="EMBL" id="DF820457">
    <property type="protein sequence ID" value="GAK51230.1"/>
    <property type="molecule type" value="Genomic_DNA"/>
</dbReference>
<dbReference type="AlphaFoldDB" id="A0A081BLG4"/>
<organism evidence="1">
    <name type="scientific">Candidatus Moduliflexus flocculans</name>
    <dbReference type="NCBI Taxonomy" id="1499966"/>
    <lineage>
        <taxon>Bacteria</taxon>
        <taxon>Candidatus Moduliflexota</taxon>
        <taxon>Candidatus Moduliflexia</taxon>
        <taxon>Candidatus Moduliflexales</taxon>
        <taxon>Candidatus Moduliflexaceae</taxon>
    </lineage>
</organism>